<evidence type="ECO:0000313" key="1">
    <source>
        <dbReference type="EMBL" id="CAE7215082.1"/>
    </source>
</evidence>
<dbReference type="EMBL" id="CAJNJA010006756">
    <property type="protein sequence ID" value="CAE7215082.1"/>
    <property type="molecule type" value="Genomic_DNA"/>
</dbReference>
<evidence type="ECO:0000313" key="2">
    <source>
        <dbReference type="Proteomes" id="UP000601435"/>
    </source>
</evidence>
<organism evidence="1 2">
    <name type="scientific">Symbiodinium necroappetens</name>
    <dbReference type="NCBI Taxonomy" id="1628268"/>
    <lineage>
        <taxon>Eukaryota</taxon>
        <taxon>Sar</taxon>
        <taxon>Alveolata</taxon>
        <taxon>Dinophyceae</taxon>
        <taxon>Suessiales</taxon>
        <taxon>Symbiodiniaceae</taxon>
        <taxon>Symbiodinium</taxon>
    </lineage>
</organism>
<dbReference type="AlphaFoldDB" id="A0A812JVF1"/>
<gene>
    <name evidence="1" type="ORF">SNEC2469_LOCUS2423</name>
</gene>
<name>A0A812JVF1_9DINO</name>
<reference evidence="1" key="1">
    <citation type="submission" date="2021-02" db="EMBL/GenBank/DDBJ databases">
        <authorList>
            <person name="Dougan E. K."/>
            <person name="Rhodes N."/>
            <person name="Thang M."/>
            <person name="Chan C."/>
        </authorList>
    </citation>
    <scope>NUCLEOTIDE SEQUENCE</scope>
</reference>
<comment type="caution">
    <text evidence="1">The sequence shown here is derived from an EMBL/GenBank/DDBJ whole genome shotgun (WGS) entry which is preliminary data.</text>
</comment>
<dbReference type="Proteomes" id="UP000601435">
    <property type="component" value="Unassembled WGS sequence"/>
</dbReference>
<keyword evidence="2" id="KW-1185">Reference proteome</keyword>
<sequence length="887" mass="101103">MVADCMVQLQEEVSTSNIKKRLGRLFAPRCDGSYLVPKELVEQYKDPKQRPALEAEFRKAGLDKELFLKRSVKKIKRRESESEIWVSGQFVSDEDMDELGLTAKRKKAVHEECARMKGWIRRDRYEPDVKLYWLEKSVEGKMLKRKREIYEEEDSDAEMQESDDEADLDVFGMNWGLGEGGDDKKVAEADRGADVKKNLKSISFPEMDADGLPSSYIVKVVNCLGKWIAKLQAVTDQLDELKKTPKSEKQLDVLAEFTYEASLLSMIMEKAKLVISGLEKTTETIQSKQADSVLQDQGFTLATLGIAEEVYMAKRVRSLASVLWDDDEDVDALLLEWKKPDNPLTVRSKAKLVADKSDDVPERPEIHPVLKLDLVVEKPGLLKLRRTRDPWYWLQQVSQEVKGLPRLQQEVIHDLERTQFANGAIVFDLPTSSLASSILSHAELCIRCTEALSFCSGCAPMLQYMKNQKKKDDTSKKELLSDLIRALSSQLRELFNTGLLVNGRRYYFGILGLKGDFEFHCTCLRDAGLKRSYEHVGRAQDIPVCIECEAGFPDTPMEDANVGAAWTRTIGRSAPWERLPSFAQVPFDNWCSFPSRAPEFFRRDPFHVFRLGVARNFLASAILLLCNLGAFDLQGESRSVENRLVRAWRHFQLFMETASLHVGGLRSFSKKKMHFASGGAFPWLGCKGSDTIVLLKWLQVLLVQLRSRGCAVVTGHDFASCRACIFIERAVTGGLQFSQGIHGHSLWLVPSCTRFLRQSLYDFLRGYSQLAQYCLVRKMPLFGITPKVHAMCHYKHELEMSLRLNQQATINPAAFDCSMSEDFIGRIARQSRRIGFKKDHFEKHLLQHYLLKLSFVLRKNWTTIDDGRRSGAKFYAGRRKRKAGGRR</sequence>
<accession>A0A812JVF1</accession>
<protein>
    <submittedName>
        <fullName evidence="1">Uncharacterized protein</fullName>
    </submittedName>
</protein>
<dbReference type="OrthoDB" id="422310at2759"/>
<proteinExistence type="predicted"/>